<feature type="signal peptide" evidence="1">
    <location>
        <begin position="1"/>
        <end position="25"/>
    </location>
</feature>
<name>A0A0K6IB79_9BURK</name>
<dbReference type="InterPro" id="IPR052517">
    <property type="entry name" value="GlcG_carb_metab_protein"/>
</dbReference>
<dbReference type="OrthoDB" id="70242at2"/>
<dbReference type="AlphaFoldDB" id="A0A0K6IB79"/>
<protein>
    <submittedName>
        <fullName evidence="2">Uncharacterized conserved protein GlcG, DUF336 family</fullName>
    </submittedName>
</protein>
<dbReference type="Gene3D" id="3.30.450.150">
    <property type="entry name" value="Haem-degrading domain"/>
    <property type="match status" value="1"/>
</dbReference>
<sequence length="167" mass="16903">MSASLRFRLPLAVSLCAALASPAFAAEPLTVTVHRLTLDAAERIAQGAIKACRAKGLQVSATVVDRNGIVQATLRDTLAPPVSLDISRQKAYTAAMFGIKGTAMGPQAASPLALLGDGLAFTAGSVPIEAGGRMYGAVGVSGAPDGKVDEACAQAGLDAVLPDLEMQ</sequence>
<reference evidence="3" key="1">
    <citation type="submission" date="2015-08" db="EMBL/GenBank/DDBJ databases">
        <authorList>
            <person name="Varghese N."/>
        </authorList>
    </citation>
    <scope>NUCLEOTIDE SEQUENCE [LARGE SCALE GENOMIC DNA]</scope>
    <source>
        <strain evidence="3">DSM 18181</strain>
    </source>
</reference>
<keyword evidence="3" id="KW-1185">Reference proteome</keyword>
<dbReference type="InterPro" id="IPR038084">
    <property type="entry name" value="PduO/GlcC-like_sf"/>
</dbReference>
<keyword evidence="1" id="KW-0732">Signal</keyword>
<proteinExistence type="predicted"/>
<organism evidence="2 3">
    <name type="scientific">Thiomonas bhubaneswarensis</name>
    <dbReference type="NCBI Taxonomy" id="339866"/>
    <lineage>
        <taxon>Bacteria</taxon>
        <taxon>Pseudomonadati</taxon>
        <taxon>Pseudomonadota</taxon>
        <taxon>Betaproteobacteria</taxon>
        <taxon>Burkholderiales</taxon>
        <taxon>Thiomonas</taxon>
    </lineage>
</organism>
<feature type="chain" id="PRO_5005505054" evidence="1">
    <location>
        <begin position="26"/>
        <end position="167"/>
    </location>
</feature>
<evidence type="ECO:0000313" key="3">
    <source>
        <dbReference type="Proteomes" id="UP000183649"/>
    </source>
</evidence>
<gene>
    <name evidence="2" type="ORF">Ga0061069_1138</name>
</gene>
<dbReference type="Pfam" id="PF03928">
    <property type="entry name" value="HbpS-like"/>
    <property type="match status" value="1"/>
</dbReference>
<dbReference type="RefSeq" id="WP_055451666.1">
    <property type="nucleotide sequence ID" value="NZ_CYHF01000013.1"/>
</dbReference>
<dbReference type="InterPro" id="IPR005624">
    <property type="entry name" value="PduO/GlcC-like"/>
</dbReference>
<dbReference type="STRING" id="339866.GCA_001418255_02843"/>
<dbReference type="PANTHER" id="PTHR34309:SF10">
    <property type="entry name" value="SLR1406 PROTEIN"/>
    <property type="match status" value="1"/>
</dbReference>
<evidence type="ECO:0000256" key="1">
    <source>
        <dbReference type="SAM" id="SignalP"/>
    </source>
</evidence>
<dbReference type="PANTHER" id="PTHR34309">
    <property type="entry name" value="SLR1406 PROTEIN"/>
    <property type="match status" value="1"/>
</dbReference>
<dbReference type="EMBL" id="CYHF01000013">
    <property type="protein sequence ID" value="CUB00293.1"/>
    <property type="molecule type" value="Genomic_DNA"/>
</dbReference>
<accession>A0A0K6IB79</accession>
<dbReference type="Proteomes" id="UP000183649">
    <property type="component" value="Unassembled WGS sequence"/>
</dbReference>
<evidence type="ECO:0000313" key="2">
    <source>
        <dbReference type="EMBL" id="CUB00293.1"/>
    </source>
</evidence>
<dbReference type="SUPFAM" id="SSF143744">
    <property type="entry name" value="GlcG-like"/>
    <property type="match status" value="1"/>
</dbReference>